<evidence type="ECO:0000313" key="6">
    <source>
        <dbReference type="Proteomes" id="UP000077875"/>
    </source>
</evidence>
<dbReference type="KEGG" id="haa:A5892_02295"/>
<evidence type="ECO:0000256" key="1">
    <source>
        <dbReference type="ARBA" id="ARBA00010333"/>
    </source>
</evidence>
<dbReference type="STRING" id="376489.A5892_02295"/>
<dbReference type="AlphaFoldDB" id="A0A172YB36"/>
<dbReference type="CDD" id="cd13530">
    <property type="entry name" value="PBP2_peptides_like"/>
    <property type="match status" value="1"/>
</dbReference>
<proteinExistence type="inferred from homology"/>
<feature type="chain" id="PRO_5008004541" evidence="3">
    <location>
        <begin position="27"/>
        <end position="278"/>
    </location>
</feature>
<keyword evidence="6" id="KW-1185">Reference proteome</keyword>
<dbReference type="EMBL" id="CP015243">
    <property type="protein sequence ID" value="ANF56438.1"/>
    <property type="molecule type" value="Genomic_DNA"/>
</dbReference>
<sequence>MKRLNLLFTTALMVLTMLASAAPAQAAGELARITQRGELRIGYVPSPPGTAKDPRSGELTGFYVDIARNIADQMGVEPVFIETTWANFVAGLQSDQFDVSIAATFATVKRAMAVDFTRPLFYLGSVAMVGKDDTRFDSIEQMNDPSVRIAVIQGTAAEDFVRRSIPEAQLVSLATGNLTAGFMEVVSGRADVSFEDAFTASQFAAQQPSVKVLFADDPVFFLPIAWTVKQGNSALKSVFDIALQDLLMSGQLDRIVGAYLEGGRFVDQPNLRDFPASL</sequence>
<protein>
    <submittedName>
        <fullName evidence="5">Cyclohexadienyl dehydratase</fullName>
    </submittedName>
</protein>
<evidence type="ECO:0000313" key="5">
    <source>
        <dbReference type="EMBL" id="ANF56438.1"/>
    </source>
</evidence>
<dbReference type="InterPro" id="IPR001638">
    <property type="entry name" value="Solute-binding_3/MltF_N"/>
</dbReference>
<accession>A0A172YB36</accession>
<feature type="signal peptide" evidence="3">
    <location>
        <begin position="1"/>
        <end position="26"/>
    </location>
</feature>
<comment type="similarity">
    <text evidence="1">Belongs to the bacterial solute-binding protein 3 family.</text>
</comment>
<dbReference type="Proteomes" id="UP000077875">
    <property type="component" value="Chromosome"/>
</dbReference>
<dbReference type="Pfam" id="PF00497">
    <property type="entry name" value="SBP_bac_3"/>
    <property type="match status" value="1"/>
</dbReference>
<feature type="domain" description="Solute-binding protein family 3/N-terminal" evidence="4">
    <location>
        <begin position="38"/>
        <end position="263"/>
    </location>
</feature>
<dbReference type="SMART" id="SM00062">
    <property type="entry name" value="PBPb"/>
    <property type="match status" value="1"/>
</dbReference>
<name>A0A172YB36_9GAMM</name>
<organism evidence="5 6">
    <name type="scientific">Halotalea alkalilenta</name>
    <dbReference type="NCBI Taxonomy" id="376489"/>
    <lineage>
        <taxon>Bacteria</taxon>
        <taxon>Pseudomonadati</taxon>
        <taxon>Pseudomonadota</taxon>
        <taxon>Gammaproteobacteria</taxon>
        <taxon>Oceanospirillales</taxon>
        <taxon>Halomonadaceae</taxon>
        <taxon>Halotalea</taxon>
    </lineage>
</organism>
<gene>
    <name evidence="5" type="ORF">A5892_02295</name>
</gene>
<evidence type="ECO:0000256" key="2">
    <source>
        <dbReference type="ARBA" id="ARBA00022729"/>
    </source>
</evidence>
<dbReference type="PANTHER" id="PTHR35936">
    <property type="entry name" value="MEMBRANE-BOUND LYTIC MUREIN TRANSGLYCOSYLASE F"/>
    <property type="match status" value="1"/>
</dbReference>
<dbReference type="RefSeq" id="WP_064121419.1">
    <property type="nucleotide sequence ID" value="NZ_CP015243.1"/>
</dbReference>
<reference evidence="5 6" key="1">
    <citation type="submission" date="2016-04" db="EMBL/GenBank/DDBJ databases">
        <title>Complete Genome Sequence of Halotalea alkalilenta IHB B 13600.</title>
        <authorList>
            <person name="Swarnkar M.K."/>
            <person name="Sharma A."/>
            <person name="Kaushal K."/>
            <person name="Soni R."/>
            <person name="Rana S."/>
            <person name="Singh A.K."/>
            <person name="Gulati A."/>
        </authorList>
    </citation>
    <scope>NUCLEOTIDE SEQUENCE [LARGE SCALE GENOMIC DNA]</scope>
    <source>
        <strain evidence="5 6">IHB B 13600</strain>
    </source>
</reference>
<evidence type="ECO:0000256" key="3">
    <source>
        <dbReference type="SAM" id="SignalP"/>
    </source>
</evidence>
<dbReference type="PANTHER" id="PTHR35936:SF19">
    <property type="entry name" value="AMINO-ACID-BINDING PROTEIN YXEM-RELATED"/>
    <property type="match status" value="1"/>
</dbReference>
<dbReference type="Gene3D" id="3.40.190.10">
    <property type="entry name" value="Periplasmic binding protein-like II"/>
    <property type="match status" value="2"/>
</dbReference>
<dbReference type="SUPFAM" id="SSF53850">
    <property type="entry name" value="Periplasmic binding protein-like II"/>
    <property type="match status" value="1"/>
</dbReference>
<evidence type="ECO:0000259" key="4">
    <source>
        <dbReference type="SMART" id="SM00062"/>
    </source>
</evidence>
<keyword evidence="2 3" id="KW-0732">Signal</keyword>